<protein>
    <submittedName>
        <fullName evidence="2">Uncharacterized protein</fullName>
    </submittedName>
</protein>
<reference evidence="2" key="2">
    <citation type="submission" date="2023-06" db="EMBL/GenBank/DDBJ databases">
        <authorList>
            <consortium name="Lawrence Berkeley National Laboratory"/>
            <person name="Haridas S."/>
            <person name="Hensen N."/>
            <person name="Bonometti L."/>
            <person name="Westerberg I."/>
            <person name="Brannstrom I.O."/>
            <person name="Guillou S."/>
            <person name="Cros-Aarteil S."/>
            <person name="Calhoun S."/>
            <person name="Kuo A."/>
            <person name="Mondo S."/>
            <person name="Pangilinan J."/>
            <person name="Riley R."/>
            <person name="Labutti K."/>
            <person name="Andreopoulos B."/>
            <person name="Lipzen A."/>
            <person name="Chen C."/>
            <person name="Yanf M."/>
            <person name="Daum C."/>
            <person name="Ng V."/>
            <person name="Clum A."/>
            <person name="Steindorff A."/>
            <person name="Ohm R."/>
            <person name="Martin F."/>
            <person name="Silar P."/>
            <person name="Natvig D."/>
            <person name="Lalanne C."/>
            <person name="Gautier V."/>
            <person name="Ament-Velasquez S.L."/>
            <person name="Kruys A."/>
            <person name="Hutchinson M.I."/>
            <person name="Powell A.J."/>
            <person name="Barry K."/>
            <person name="Miller A.N."/>
            <person name="Grigoriev I.V."/>
            <person name="Debuchy R."/>
            <person name="Gladieux P."/>
            <person name="Thoren M.H."/>
            <person name="Johannesson H."/>
        </authorList>
    </citation>
    <scope>NUCLEOTIDE SEQUENCE</scope>
    <source>
        <strain evidence="2">CBS 168.71</strain>
    </source>
</reference>
<dbReference type="RefSeq" id="XP_062661700.1">
    <property type="nucleotide sequence ID" value="XM_062808609.1"/>
</dbReference>
<dbReference type="GeneID" id="87845557"/>
<keyword evidence="3" id="KW-1185">Reference proteome</keyword>
<comment type="caution">
    <text evidence="2">The sequence shown here is derived from an EMBL/GenBank/DDBJ whole genome shotgun (WGS) entry which is preliminary data.</text>
</comment>
<feature type="chain" id="PRO_5041981139" evidence="1">
    <location>
        <begin position="25"/>
        <end position="130"/>
    </location>
</feature>
<organism evidence="2 3">
    <name type="scientific">Chaetomium fimeti</name>
    <dbReference type="NCBI Taxonomy" id="1854472"/>
    <lineage>
        <taxon>Eukaryota</taxon>
        <taxon>Fungi</taxon>
        <taxon>Dikarya</taxon>
        <taxon>Ascomycota</taxon>
        <taxon>Pezizomycotina</taxon>
        <taxon>Sordariomycetes</taxon>
        <taxon>Sordariomycetidae</taxon>
        <taxon>Sordariales</taxon>
        <taxon>Chaetomiaceae</taxon>
        <taxon>Chaetomium</taxon>
    </lineage>
</organism>
<sequence length="130" mass="14412">MTLMILSFSSLVTVVFLYYHQTLQQQHLQLLTNPRDYPYGSASPQQGATRSSPSGYPQAAFGACFLRFCGHGVGFCSAFFAGFSQGVCFGGSEDFQQLVAVSWWFKNAACLHRRARKASEAKSTELSFHH</sequence>
<keyword evidence="1" id="KW-0732">Signal</keyword>
<evidence type="ECO:0000313" key="2">
    <source>
        <dbReference type="EMBL" id="KAK3298186.1"/>
    </source>
</evidence>
<reference evidence="2" key="1">
    <citation type="journal article" date="2023" name="Mol. Phylogenet. Evol.">
        <title>Genome-scale phylogeny and comparative genomics of the fungal order Sordariales.</title>
        <authorList>
            <person name="Hensen N."/>
            <person name="Bonometti L."/>
            <person name="Westerberg I."/>
            <person name="Brannstrom I.O."/>
            <person name="Guillou S."/>
            <person name="Cros-Aarteil S."/>
            <person name="Calhoun S."/>
            <person name="Haridas S."/>
            <person name="Kuo A."/>
            <person name="Mondo S."/>
            <person name="Pangilinan J."/>
            <person name="Riley R."/>
            <person name="LaButti K."/>
            <person name="Andreopoulos B."/>
            <person name="Lipzen A."/>
            <person name="Chen C."/>
            <person name="Yan M."/>
            <person name="Daum C."/>
            <person name="Ng V."/>
            <person name="Clum A."/>
            <person name="Steindorff A."/>
            <person name="Ohm R.A."/>
            <person name="Martin F."/>
            <person name="Silar P."/>
            <person name="Natvig D.O."/>
            <person name="Lalanne C."/>
            <person name="Gautier V."/>
            <person name="Ament-Velasquez S.L."/>
            <person name="Kruys A."/>
            <person name="Hutchinson M.I."/>
            <person name="Powell A.J."/>
            <person name="Barry K."/>
            <person name="Miller A.N."/>
            <person name="Grigoriev I.V."/>
            <person name="Debuchy R."/>
            <person name="Gladieux P."/>
            <person name="Hiltunen Thoren M."/>
            <person name="Johannesson H."/>
        </authorList>
    </citation>
    <scope>NUCLEOTIDE SEQUENCE</scope>
    <source>
        <strain evidence="2">CBS 168.71</strain>
    </source>
</reference>
<name>A0AAE0LUG8_9PEZI</name>
<dbReference type="AlphaFoldDB" id="A0AAE0LUG8"/>
<dbReference type="EMBL" id="JAUEPN010000002">
    <property type="protein sequence ID" value="KAK3298186.1"/>
    <property type="molecule type" value="Genomic_DNA"/>
</dbReference>
<accession>A0AAE0LUG8</accession>
<feature type="signal peptide" evidence="1">
    <location>
        <begin position="1"/>
        <end position="24"/>
    </location>
</feature>
<dbReference type="Proteomes" id="UP001278766">
    <property type="component" value="Unassembled WGS sequence"/>
</dbReference>
<evidence type="ECO:0000256" key="1">
    <source>
        <dbReference type="SAM" id="SignalP"/>
    </source>
</evidence>
<proteinExistence type="predicted"/>
<gene>
    <name evidence="2" type="ORF">B0H64DRAFT_68084</name>
</gene>
<evidence type="ECO:0000313" key="3">
    <source>
        <dbReference type="Proteomes" id="UP001278766"/>
    </source>
</evidence>